<dbReference type="InterPro" id="IPR057766">
    <property type="entry name" value="Znf-C2H2_OTU1-like_C"/>
</dbReference>
<dbReference type="CDD" id="cd14302">
    <property type="entry name" value="UBA_UBXN1"/>
    <property type="match status" value="1"/>
</dbReference>
<evidence type="ECO:0000256" key="3">
    <source>
        <dbReference type="ARBA" id="ARBA00023054"/>
    </source>
</evidence>
<feature type="compositionally biased region" description="Basic and acidic residues" evidence="4">
    <location>
        <begin position="214"/>
        <end position="231"/>
    </location>
</feature>
<name>A0A9W9Z5Z3_9CNID</name>
<dbReference type="PANTHER" id="PTHR46340">
    <property type="entry name" value="UBX DOMAIN-CONTAINING PROTEIN 1"/>
    <property type="match status" value="1"/>
</dbReference>
<dbReference type="InterPro" id="IPR009060">
    <property type="entry name" value="UBA-like_sf"/>
</dbReference>
<proteinExistence type="predicted"/>
<dbReference type="GO" id="GO:1903094">
    <property type="term" value="P:negative regulation of protein K48-linked deubiquitination"/>
    <property type="evidence" value="ECO:0007669"/>
    <property type="project" value="TreeGrafter"/>
</dbReference>
<dbReference type="Proteomes" id="UP001163046">
    <property type="component" value="Unassembled WGS sequence"/>
</dbReference>
<feature type="compositionally biased region" description="Basic and acidic residues" evidence="4">
    <location>
        <begin position="186"/>
        <end position="200"/>
    </location>
</feature>
<gene>
    <name evidence="7" type="primary">UBXN1</name>
    <name evidence="7" type="ORF">OS493_007512</name>
</gene>
<dbReference type="SUPFAM" id="SSF46934">
    <property type="entry name" value="UBA-like"/>
    <property type="match status" value="1"/>
</dbReference>
<dbReference type="OrthoDB" id="10254930at2759"/>
<evidence type="ECO:0000256" key="1">
    <source>
        <dbReference type="ARBA" id="ARBA00004496"/>
    </source>
</evidence>
<sequence>MSEIDTLVEMGFPRNRAEKALAVSGNRGIEAAMEWLFAHSEDPDIDEPYKPPVGHVLGKDEPATQGAEGESEKVPVENSEQPSDAATGSSEQPQQALSLVCDDCGKRLRSENDVQLHAARSGHSNFSESAEEIKPLTEEERKQQQEKLQQRLKERREQKLAEEKKEALAKEKSRRKVGKEMTNVKQKMEYEEAQKIANERKGKKWRKNWQGGQRVKDQIARDKAERAEKFGKGGTDQQPASVAAAAAPAQPVQQVQPVAVEKKQHTTCKLQFRLTNGSTITGTFQATDTLETVRGYVHDNRTDGSTPFNLMTTFPRKTYTDGDRGTSLQKAGLVPSAVLILTKI</sequence>
<dbReference type="GO" id="GO:0031397">
    <property type="term" value="P:negative regulation of protein ubiquitination"/>
    <property type="evidence" value="ECO:0007669"/>
    <property type="project" value="TreeGrafter"/>
</dbReference>
<feature type="compositionally biased region" description="Basic and acidic residues" evidence="4">
    <location>
        <begin position="131"/>
        <end position="171"/>
    </location>
</feature>
<dbReference type="PROSITE" id="PS50030">
    <property type="entry name" value="UBA"/>
    <property type="match status" value="1"/>
</dbReference>
<dbReference type="GO" id="GO:0005737">
    <property type="term" value="C:cytoplasm"/>
    <property type="evidence" value="ECO:0007669"/>
    <property type="project" value="UniProtKB-SubCell"/>
</dbReference>
<comment type="caution">
    <text evidence="7">The sequence shown here is derived from an EMBL/GenBank/DDBJ whole genome shotgun (WGS) entry which is preliminary data.</text>
</comment>
<dbReference type="AlphaFoldDB" id="A0A9W9Z5Z3"/>
<dbReference type="SMART" id="SM00166">
    <property type="entry name" value="UBX"/>
    <property type="match status" value="1"/>
</dbReference>
<feature type="domain" description="UBA" evidence="5">
    <location>
        <begin position="1"/>
        <end position="39"/>
    </location>
</feature>
<dbReference type="Pfam" id="PF00789">
    <property type="entry name" value="UBX"/>
    <property type="match status" value="1"/>
</dbReference>
<evidence type="ECO:0000256" key="2">
    <source>
        <dbReference type="ARBA" id="ARBA00022490"/>
    </source>
</evidence>
<evidence type="ECO:0000313" key="7">
    <source>
        <dbReference type="EMBL" id="KAJ7374408.1"/>
    </source>
</evidence>
<dbReference type="GO" id="GO:0036435">
    <property type="term" value="F:K48-linked polyubiquitin modification-dependent protein binding"/>
    <property type="evidence" value="ECO:0007669"/>
    <property type="project" value="TreeGrafter"/>
</dbReference>
<dbReference type="EMBL" id="MU826828">
    <property type="protein sequence ID" value="KAJ7374408.1"/>
    <property type="molecule type" value="Genomic_DNA"/>
</dbReference>
<evidence type="ECO:0000259" key="6">
    <source>
        <dbReference type="PROSITE" id="PS50033"/>
    </source>
</evidence>
<dbReference type="Gene3D" id="1.10.8.10">
    <property type="entry name" value="DNA helicase RuvA subunit, C-terminal domain"/>
    <property type="match status" value="1"/>
</dbReference>
<evidence type="ECO:0000256" key="4">
    <source>
        <dbReference type="SAM" id="MobiDB-lite"/>
    </source>
</evidence>
<dbReference type="Gene3D" id="3.10.20.90">
    <property type="entry name" value="Phosphatidylinositol 3-kinase Catalytic Subunit, Chain A, domain 1"/>
    <property type="match status" value="1"/>
</dbReference>
<dbReference type="FunFam" id="1.10.8.10:FF:000044">
    <property type="entry name" value="UBX domain-containing protein 1"/>
    <property type="match status" value="1"/>
</dbReference>
<feature type="region of interest" description="Disordered" evidence="4">
    <location>
        <begin position="115"/>
        <end position="239"/>
    </location>
</feature>
<feature type="domain" description="UBX" evidence="6">
    <location>
        <begin position="263"/>
        <end position="341"/>
    </location>
</feature>
<organism evidence="7 8">
    <name type="scientific">Desmophyllum pertusum</name>
    <dbReference type="NCBI Taxonomy" id="174260"/>
    <lineage>
        <taxon>Eukaryota</taxon>
        <taxon>Metazoa</taxon>
        <taxon>Cnidaria</taxon>
        <taxon>Anthozoa</taxon>
        <taxon>Hexacorallia</taxon>
        <taxon>Scleractinia</taxon>
        <taxon>Caryophylliina</taxon>
        <taxon>Caryophylliidae</taxon>
        <taxon>Desmophyllum</taxon>
    </lineage>
</organism>
<reference evidence="7" key="1">
    <citation type="submission" date="2023-01" db="EMBL/GenBank/DDBJ databases">
        <title>Genome assembly of the deep-sea coral Lophelia pertusa.</title>
        <authorList>
            <person name="Herrera S."/>
            <person name="Cordes E."/>
        </authorList>
    </citation>
    <scope>NUCLEOTIDE SEQUENCE</scope>
    <source>
        <strain evidence="7">USNM1676648</strain>
        <tissue evidence="7">Polyp</tissue>
    </source>
</reference>
<dbReference type="PANTHER" id="PTHR46340:SF1">
    <property type="entry name" value="UBX DOMAIN-CONTAINING PROTEIN 1"/>
    <property type="match status" value="1"/>
</dbReference>
<dbReference type="Pfam" id="PF22562">
    <property type="entry name" value="UBA_7"/>
    <property type="match status" value="1"/>
</dbReference>
<dbReference type="SUPFAM" id="SSF54236">
    <property type="entry name" value="Ubiquitin-like"/>
    <property type="match status" value="1"/>
</dbReference>
<evidence type="ECO:0000259" key="5">
    <source>
        <dbReference type="PROSITE" id="PS50030"/>
    </source>
</evidence>
<dbReference type="InterPro" id="IPR041923">
    <property type="entry name" value="UBA_UBXN1"/>
</dbReference>
<comment type="subcellular location">
    <subcellularLocation>
        <location evidence="1">Cytoplasm</location>
    </subcellularLocation>
</comment>
<dbReference type="SMART" id="SM00165">
    <property type="entry name" value="UBA"/>
    <property type="match status" value="1"/>
</dbReference>
<dbReference type="Pfam" id="PF24560">
    <property type="entry name" value="zf-C2H2_OTU1_C"/>
    <property type="match status" value="1"/>
</dbReference>
<dbReference type="InterPro" id="IPR015940">
    <property type="entry name" value="UBA"/>
</dbReference>
<evidence type="ECO:0000313" key="8">
    <source>
        <dbReference type="Proteomes" id="UP001163046"/>
    </source>
</evidence>
<feature type="compositionally biased region" description="Polar residues" evidence="4">
    <location>
        <begin position="78"/>
        <end position="97"/>
    </location>
</feature>
<keyword evidence="8" id="KW-1185">Reference proteome</keyword>
<keyword evidence="3" id="KW-0175">Coiled coil</keyword>
<dbReference type="PROSITE" id="PS50033">
    <property type="entry name" value="UBX"/>
    <property type="match status" value="1"/>
</dbReference>
<dbReference type="GO" id="GO:0005634">
    <property type="term" value="C:nucleus"/>
    <property type="evidence" value="ECO:0007669"/>
    <property type="project" value="TreeGrafter"/>
</dbReference>
<feature type="region of interest" description="Disordered" evidence="4">
    <location>
        <begin position="42"/>
        <end position="98"/>
    </location>
</feature>
<dbReference type="InterPro" id="IPR029071">
    <property type="entry name" value="Ubiquitin-like_domsf"/>
</dbReference>
<accession>A0A9W9Z5Z3</accession>
<dbReference type="InterPro" id="IPR013087">
    <property type="entry name" value="Znf_C2H2_type"/>
</dbReference>
<protein>
    <submittedName>
        <fullName evidence="7">UBX domain-containing protein 1</fullName>
    </submittedName>
</protein>
<dbReference type="InterPro" id="IPR001012">
    <property type="entry name" value="UBX_dom"/>
</dbReference>
<dbReference type="GO" id="GO:0032435">
    <property type="term" value="P:negative regulation of proteasomal ubiquitin-dependent protein catabolic process"/>
    <property type="evidence" value="ECO:0007669"/>
    <property type="project" value="TreeGrafter"/>
</dbReference>
<keyword evidence="2" id="KW-0963">Cytoplasm</keyword>
<dbReference type="PROSITE" id="PS00028">
    <property type="entry name" value="ZINC_FINGER_C2H2_1"/>
    <property type="match status" value="1"/>
</dbReference>